<dbReference type="AlphaFoldDB" id="A0A841T219"/>
<dbReference type="EMBL" id="JACJVQ010000024">
    <property type="protein sequence ID" value="MBB6637612.1"/>
    <property type="molecule type" value="Genomic_DNA"/>
</dbReference>
<keyword evidence="1" id="KW-0175">Coiled coil</keyword>
<evidence type="ECO:0000259" key="2">
    <source>
        <dbReference type="Pfam" id="PF04313"/>
    </source>
</evidence>
<dbReference type="Proteomes" id="UP000535838">
    <property type="component" value="Unassembled WGS sequence"/>
</dbReference>
<dbReference type="RefSeq" id="WP_185122822.1">
    <property type="nucleotide sequence ID" value="NZ_JACJVQ010000024.1"/>
</dbReference>
<dbReference type="Pfam" id="PF04313">
    <property type="entry name" value="HSDR_N"/>
    <property type="match status" value="1"/>
</dbReference>
<dbReference type="InterPro" id="IPR017035">
    <property type="entry name" value="UCP035009_HsdR_All3000-type"/>
</dbReference>
<organism evidence="3 4">
    <name type="scientific">Cohnella thailandensis</name>
    <dbReference type="NCBI Taxonomy" id="557557"/>
    <lineage>
        <taxon>Bacteria</taxon>
        <taxon>Bacillati</taxon>
        <taxon>Bacillota</taxon>
        <taxon>Bacilli</taxon>
        <taxon>Bacillales</taxon>
        <taxon>Paenibacillaceae</taxon>
        <taxon>Cohnella</taxon>
    </lineage>
</organism>
<evidence type="ECO:0000256" key="1">
    <source>
        <dbReference type="SAM" id="Coils"/>
    </source>
</evidence>
<dbReference type="GO" id="GO:0003677">
    <property type="term" value="F:DNA binding"/>
    <property type="evidence" value="ECO:0007669"/>
    <property type="project" value="UniProtKB-KW"/>
</dbReference>
<gene>
    <name evidence="3" type="ORF">H7B67_26110</name>
</gene>
<sequence>MENFVDQIKALSRRIQKIKDNIQTEEATKTSVMLPFFQILGYDIFNPEEFVPEFTADVGIKKGEKVDYAILQDGKPVILIEAKSIQDILTKHDSQLFRYFGTTTAKFAILTNGIIYRFFTDLDEQNKMDATPFFEFNLFDIKDHQLIELSKFHKDKFNIENINTTAAELRYTNEIKKFLRTQWDIPSDEFVSYILSEVYSGKKTKQIIEKFNGIVKKSFKEFVNDMLNDKLQSALANTKEQDLTVAETAVSQVAVEPEQQEVVTTAEEIEGYITVKVLLQEIIAPDRIHYRDNLSYFNILIDNSIRKWVCRLYLNNNNKTITFNDENNTSVKISSVSDILTYKEKISEVAKRFL</sequence>
<feature type="domain" description="Restriction endonuclease type I HsdR N-terminal" evidence="2">
    <location>
        <begin position="23"/>
        <end position="127"/>
    </location>
</feature>
<keyword evidence="4" id="KW-1185">Reference proteome</keyword>
<evidence type="ECO:0000313" key="3">
    <source>
        <dbReference type="EMBL" id="MBB6637612.1"/>
    </source>
</evidence>
<dbReference type="GO" id="GO:0005524">
    <property type="term" value="F:ATP binding"/>
    <property type="evidence" value="ECO:0007669"/>
    <property type="project" value="UniProtKB-KW"/>
</dbReference>
<accession>A0A841T219</accession>
<comment type="caution">
    <text evidence="3">The sequence shown here is derived from an EMBL/GenBank/DDBJ whole genome shotgun (WGS) entry which is preliminary data.</text>
</comment>
<evidence type="ECO:0000313" key="4">
    <source>
        <dbReference type="Proteomes" id="UP000535838"/>
    </source>
</evidence>
<proteinExistence type="predicted"/>
<dbReference type="PIRSF" id="PIRSF035009">
    <property type="entry name" value="UCP035009_HSDR_N"/>
    <property type="match status" value="1"/>
</dbReference>
<dbReference type="InterPro" id="IPR007409">
    <property type="entry name" value="Restrct_endonuc_type1_HsdR_N"/>
</dbReference>
<dbReference type="GO" id="GO:0009035">
    <property type="term" value="F:type I site-specific deoxyribonuclease activity"/>
    <property type="evidence" value="ECO:0007669"/>
    <property type="project" value="UniProtKB-EC"/>
</dbReference>
<dbReference type="GO" id="GO:0009307">
    <property type="term" value="P:DNA restriction-modification system"/>
    <property type="evidence" value="ECO:0007669"/>
    <property type="project" value="UniProtKB-KW"/>
</dbReference>
<reference evidence="3 4" key="1">
    <citation type="submission" date="2020-08" db="EMBL/GenBank/DDBJ databases">
        <title>Cohnella phylogeny.</title>
        <authorList>
            <person name="Dunlap C."/>
        </authorList>
    </citation>
    <scope>NUCLEOTIDE SEQUENCE [LARGE SCALE GENOMIC DNA]</scope>
    <source>
        <strain evidence="3 4">DSM 25241</strain>
    </source>
</reference>
<feature type="coiled-coil region" evidence="1">
    <location>
        <begin position="1"/>
        <end position="28"/>
    </location>
</feature>
<name>A0A841T219_9BACL</name>
<protein>
    <submittedName>
        <fullName evidence="3">Type I restriction enzyme HsdR N-terminal domain-containing protein</fullName>
    </submittedName>
</protein>